<feature type="non-terminal residue" evidence="1">
    <location>
        <position position="1"/>
    </location>
</feature>
<proteinExistence type="predicted"/>
<name>A0ACA9P0X0_9GLOM</name>
<dbReference type="Proteomes" id="UP000789860">
    <property type="component" value="Unassembled WGS sequence"/>
</dbReference>
<sequence>ESRCGGQEHFYMETNVALVIPKNEDNEFEIHTSTQNLNATQEKVAGVLGIAANKIVCRAKRVGGSFGGKETRSIILPMALSVGAWHLKKPIRCMLERIEDIIMTGQRHPFLGKWKVGVTKDGKILALDAKFYNNGGWSSDVSVFVIQMGIFNCDSCYYIPNVQLTGYSCKTNIHSNTAFRGFGQPQGVFITECMITEVAERMGIDVNEFREKNLYIEGQKTPYNQTLTDWYLPSVYQQVKDTSEFEKRRKEIDEFNSNNKWRKRGMALVPIKFGISFPVPYLNQAGAL</sequence>
<keyword evidence="2" id="KW-1185">Reference proteome</keyword>
<accession>A0ACA9P0X0</accession>
<dbReference type="EMBL" id="CAJVPM010031025">
    <property type="protein sequence ID" value="CAG8678614.1"/>
    <property type="molecule type" value="Genomic_DNA"/>
</dbReference>
<feature type="non-terminal residue" evidence="1">
    <location>
        <position position="288"/>
    </location>
</feature>
<evidence type="ECO:0000313" key="2">
    <source>
        <dbReference type="Proteomes" id="UP000789860"/>
    </source>
</evidence>
<protein>
    <submittedName>
        <fullName evidence="1">1637_t:CDS:1</fullName>
    </submittedName>
</protein>
<evidence type="ECO:0000313" key="1">
    <source>
        <dbReference type="EMBL" id="CAG8678614.1"/>
    </source>
</evidence>
<gene>
    <name evidence="1" type="ORF">SCALOS_LOCUS9646</name>
</gene>
<organism evidence="1 2">
    <name type="scientific">Scutellospora calospora</name>
    <dbReference type="NCBI Taxonomy" id="85575"/>
    <lineage>
        <taxon>Eukaryota</taxon>
        <taxon>Fungi</taxon>
        <taxon>Fungi incertae sedis</taxon>
        <taxon>Mucoromycota</taxon>
        <taxon>Glomeromycotina</taxon>
        <taxon>Glomeromycetes</taxon>
        <taxon>Diversisporales</taxon>
        <taxon>Gigasporaceae</taxon>
        <taxon>Scutellospora</taxon>
    </lineage>
</organism>
<reference evidence="1" key="1">
    <citation type="submission" date="2021-06" db="EMBL/GenBank/DDBJ databases">
        <authorList>
            <person name="Kallberg Y."/>
            <person name="Tangrot J."/>
            <person name="Rosling A."/>
        </authorList>
    </citation>
    <scope>NUCLEOTIDE SEQUENCE</scope>
    <source>
        <strain evidence="1">AU212A</strain>
    </source>
</reference>
<comment type="caution">
    <text evidence="1">The sequence shown here is derived from an EMBL/GenBank/DDBJ whole genome shotgun (WGS) entry which is preliminary data.</text>
</comment>